<comment type="caution">
    <text evidence="4">The sequence shown here is derived from an EMBL/GenBank/DDBJ whole genome shotgun (WGS) entry which is preliminary data.</text>
</comment>
<dbReference type="Gene3D" id="1.10.10.60">
    <property type="entry name" value="Homeodomain-like"/>
    <property type="match status" value="1"/>
</dbReference>
<dbReference type="EMBL" id="JADLQN010000001">
    <property type="protein sequence ID" value="MBF6353054.1"/>
    <property type="molecule type" value="Genomic_DNA"/>
</dbReference>
<dbReference type="RefSeq" id="WP_195000018.1">
    <property type="nucleotide sequence ID" value="NZ_JADLQN010000001.1"/>
</dbReference>
<keyword evidence="1" id="KW-0805">Transcription regulation</keyword>
<name>A0ABS0D883_9NOCA</name>
<dbReference type="PANTHER" id="PTHR43130:SF11">
    <property type="entry name" value="TRANSCRIPTIONAL REGULATORY PROTEIN"/>
    <property type="match status" value="1"/>
</dbReference>
<evidence type="ECO:0000256" key="2">
    <source>
        <dbReference type="ARBA" id="ARBA00023163"/>
    </source>
</evidence>
<dbReference type="SUPFAM" id="SSF52317">
    <property type="entry name" value="Class I glutamine amidotransferase-like"/>
    <property type="match status" value="1"/>
</dbReference>
<dbReference type="InterPro" id="IPR009057">
    <property type="entry name" value="Homeodomain-like_sf"/>
</dbReference>
<dbReference type="PANTHER" id="PTHR43130">
    <property type="entry name" value="ARAC-FAMILY TRANSCRIPTIONAL REGULATOR"/>
    <property type="match status" value="1"/>
</dbReference>
<reference evidence="4 5" key="1">
    <citation type="submission" date="2020-10" db="EMBL/GenBank/DDBJ databases">
        <title>Identification of Nocardia species via Next-generation sequencing and recognition of intraspecies genetic diversity.</title>
        <authorList>
            <person name="Li P."/>
            <person name="Li P."/>
            <person name="Lu B."/>
        </authorList>
    </citation>
    <scope>NUCLEOTIDE SEQUENCE [LARGE SCALE GENOMIC DNA]</scope>
    <source>
        <strain evidence="4 5">BJ06-0143</strain>
    </source>
</reference>
<dbReference type="InterPro" id="IPR018060">
    <property type="entry name" value="HTH_AraC"/>
</dbReference>
<dbReference type="Gene3D" id="3.40.50.880">
    <property type="match status" value="1"/>
</dbReference>
<keyword evidence="5" id="KW-1185">Reference proteome</keyword>
<feature type="domain" description="HTH araC/xylS-type" evidence="3">
    <location>
        <begin position="222"/>
        <end position="320"/>
    </location>
</feature>
<accession>A0ABS0D883</accession>
<dbReference type="InterPro" id="IPR002818">
    <property type="entry name" value="DJ-1/PfpI"/>
</dbReference>
<dbReference type="SMART" id="SM00342">
    <property type="entry name" value="HTH_ARAC"/>
    <property type="match status" value="1"/>
</dbReference>
<evidence type="ECO:0000259" key="3">
    <source>
        <dbReference type="PROSITE" id="PS01124"/>
    </source>
</evidence>
<dbReference type="InterPro" id="IPR029062">
    <property type="entry name" value="Class_I_gatase-like"/>
</dbReference>
<evidence type="ECO:0000313" key="4">
    <source>
        <dbReference type="EMBL" id="MBF6353054.1"/>
    </source>
</evidence>
<gene>
    <name evidence="4" type="ORF">IU449_00565</name>
</gene>
<dbReference type="InterPro" id="IPR052158">
    <property type="entry name" value="INH-QAR"/>
</dbReference>
<dbReference type="Pfam" id="PF12833">
    <property type="entry name" value="HTH_18"/>
    <property type="match status" value="1"/>
</dbReference>
<dbReference type="SUPFAM" id="SSF46689">
    <property type="entry name" value="Homeodomain-like"/>
    <property type="match status" value="2"/>
</dbReference>
<proteinExistence type="predicted"/>
<keyword evidence="2" id="KW-0804">Transcription</keyword>
<dbReference type="Proteomes" id="UP000707731">
    <property type="component" value="Unassembled WGS sequence"/>
</dbReference>
<dbReference type="Pfam" id="PF01965">
    <property type="entry name" value="DJ-1_PfpI"/>
    <property type="match status" value="1"/>
</dbReference>
<organism evidence="4 5">
    <name type="scientific">Nocardia higoensis</name>
    <dbReference type="NCBI Taxonomy" id="228599"/>
    <lineage>
        <taxon>Bacteria</taxon>
        <taxon>Bacillati</taxon>
        <taxon>Actinomycetota</taxon>
        <taxon>Actinomycetes</taxon>
        <taxon>Mycobacteriales</taxon>
        <taxon>Nocardiaceae</taxon>
        <taxon>Nocardia</taxon>
    </lineage>
</organism>
<evidence type="ECO:0000313" key="5">
    <source>
        <dbReference type="Proteomes" id="UP000707731"/>
    </source>
</evidence>
<protein>
    <submittedName>
        <fullName evidence="4">Helix-turn-helix domain-containing protein</fullName>
    </submittedName>
</protein>
<evidence type="ECO:0000256" key="1">
    <source>
        <dbReference type="ARBA" id="ARBA00023015"/>
    </source>
</evidence>
<dbReference type="PROSITE" id="PS01124">
    <property type="entry name" value="HTH_ARAC_FAMILY_2"/>
    <property type="match status" value="1"/>
</dbReference>
<sequence>MRIGILAYEGCFASEVFAVSDFLRIADHVARDNGAPGAEVFRTSVVAASLEPVTAAGGFTIGARRWHHGFDLLVVPGFELSPATDLDVRLGHHSREIDFLSTAARRGIRIASVCVGAFLLGEAGLLNERRCTTSWLFASRLARRYPQSTVCAESLIVTDEQIITTAAFTASLDLATAIVRDHLGADVARATARITLVSENRTSQAPYVVESMVETSTGPFAIAVQQWLVDHLTEPYSLSRLADAFHVSTRTMLRRYAEEAGCAPLTFLQEARIGAAKRFLTDTEVPIGEIPRRVGYQDPSTLRRLFLDRVGMGLGDYRRQFRAR</sequence>